<organism evidence="7 8">
    <name type="scientific">Candidatus Parabacteroides intestinigallinarum</name>
    <dbReference type="NCBI Taxonomy" id="2838722"/>
    <lineage>
        <taxon>Bacteria</taxon>
        <taxon>Pseudomonadati</taxon>
        <taxon>Bacteroidota</taxon>
        <taxon>Bacteroidia</taxon>
        <taxon>Bacteroidales</taxon>
        <taxon>Tannerellaceae</taxon>
        <taxon>Parabacteroides</taxon>
    </lineage>
</organism>
<dbReference type="AlphaFoldDB" id="A0A9D1XQK0"/>
<reference evidence="7" key="1">
    <citation type="journal article" date="2021" name="PeerJ">
        <title>Extensive microbial diversity within the chicken gut microbiome revealed by metagenomics and culture.</title>
        <authorList>
            <person name="Gilroy R."/>
            <person name="Ravi A."/>
            <person name="Getino M."/>
            <person name="Pursley I."/>
            <person name="Horton D.L."/>
            <person name="Alikhan N.F."/>
            <person name="Baker D."/>
            <person name="Gharbi K."/>
            <person name="Hall N."/>
            <person name="Watson M."/>
            <person name="Adriaenssens E.M."/>
            <person name="Foster-Nyarko E."/>
            <person name="Jarju S."/>
            <person name="Secka A."/>
            <person name="Antonio M."/>
            <person name="Oren A."/>
            <person name="Chaudhuri R.R."/>
            <person name="La Ragione R."/>
            <person name="Hildebrand F."/>
            <person name="Pallen M.J."/>
        </authorList>
    </citation>
    <scope>NUCLEOTIDE SEQUENCE</scope>
    <source>
        <strain evidence="7">ChiHecec2B26-12326</strain>
    </source>
</reference>
<sequence>MRYDVIIIGAGLGGLECAALLAGAGRSVLLLERGARIGGCLQSYRREGFSFDTGFHYVGGLGEGESLRAAFGCLGLLDLPWHRMDTAFDRVLIGDRSFAFNQGFDAFADGFEREFPAEREAIRRYAALLRQVGQRQWGGLDPSAAEESFSADLLATGAWDYLTRNFRDPLLINALSATSLKMELRKESLPLFTLAHGNSGFIESAWRLAGDGSLIAQRLAERIRERGGTIRCRSAVTELVERGGRLVAARCADGEEYEGDLFVSDVHPALTCGWVRRSERMRPVYRHRLQRLANTFGMFTVSLLLKPGATRYFNWNQYVYRRADVWDFYQKDAPVGGVLVSCRVPTDGSGYARQIDLLTPMPWTRCADWGDTSVGRRGEAYEAMKRRVADECVALAERFLPGLSGMVERRYTSTPLTYRDYTATPEGSAYGARKDYREPLTTVLSPRTPIPNLLLTGQNLMLHGVHGVTMTALLTCAEALGRAYIWNLLKGGNE</sequence>
<protein>
    <submittedName>
        <fullName evidence="7">NAD(P)/FAD-dependent oxidoreductase</fullName>
    </submittedName>
</protein>
<evidence type="ECO:0000313" key="7">
    <source>
        <dbReference type="EMBL" id="HIX85891.1"/>
    </source>
</evidence>
<evidence type="ECO:0000256" key="2">
    <source>
        <dbReference type="ARBA" id="ARBA00022729"/>
    </source>
</evidence>
<name>A0A9D1XQK0_9BACT</name>
<keyword evidence="3" id="KW-0274">FAD</keyword>
<evidence type="ECO:0000256" key="4">
    <source>
        <dbReference type="ARBA" id="ARBA00022857"/>
    </source>
</evidence>
<dbReference type="Proteomes" id="UP000823847">
    <property type="component" value="Unassembled WGS sequence"/>
</dbReference>
<accession>A0A9D1XQK0</accession>
<dbReference type="GO" id="GO:0016491">
    <property type="term" value="F:oxidoreductase activity"/>
    <property type="evidence" value="ECO:0007669"/>
    <property type="project" value="InterPro"/>
</dbReference>
<keyword evidence="5" id="KW-0520">NAD</keyword>
<evidence type="ECO:0000259" key="6">
    <source>
        <dbReference type="Pfam" id="PF01593"/>
    </source>
</evidence>
<evidence type="ECO:0000256" key="5">
    <source>
        <dbReference type="ARBA" id="ARBA00023027"/>
    </source>
</evidence>
<dbReference type="SUPFAM" id="SSF51905">
    <property type="entry name" value="FAD/NAD(P)-binding domain"/>
    <property type="match status" value="1"/>
</dbReference>
<keyword evidence="2" id="KW-0732">Signal</keyword>
<dbReference type="InterPro" id="IPR036188">
    <property type="entry name" value="FAD/NAD-bd_sf"/>
</dbReference>
<reference evidence="7" key="2">
    <citation type="submission" date="2021-04" db="EMBL/GenBank/DDBJ databases">
        <authorList>
            <person name="Gilroy R."/>
        </authorList>
    </citation>
    <scope>NUCLEOTIDE SEQUENCE</scope>
    <source>
        <strain evidence="7">ChiHecec2B26-12326</strain>
    </source>
</reference>
<dbReference type="EMBL" id="DXEN01000031">
    <property type="protein sequence ID" value="HIX85891.1"/>
    <property type="molecule type" value="Genomic_DNA"/>
</dbReference>
<dbReference type="InterPro" id="IPR052206">
    <property type="entry name" value="Retinol_saturase"/>
</dbReference>
<proteinExistence type="predicted"/>
<dbReference type="PANTHER" id="PTHR46091:SF3">
    <property type="entry name" value="AMINE OXIDASE DOMAIN-CONTAINING PROTEIN"/>
    <property type="match status" value="1"/>
</dbReference>
<gene>
    <name evidence="7" type="ORF">H9848_04700</name>
</gene>
<evidence type="ECO:0000256" key="1">
    <source>
        <dbReference type="ARBA" id="ARBA00022630"/>
    </source>
</evidence>
<dbReference type="Pfam" id="PF01593">
    <property type="entry name" value="Amino_oxidase"/>
    <property type="match status" value="1"/>
</dbReference>
<dbReference type="PANTHER" id="PTHR46091">
    <property type="entry name" value="BLR7054 PROTEIN"/>
    <property type="match status" value="1"/>
</dbReference>
<feature type="domain" description="Amine oxidase" evidence="6">
    <location>
        <begin position="12"/>
        <end position="263"/>
    </location>
</feature>
<dbReference type="InterPro" id="IPR002937">
    <property type="entry name" value="Amino_oxidase"/>
</dbReference>
<keyword evidence="4" id="KW-0521">NADP</keyword>
<evidence type="ECO:0000256" key="3">
    <source>
        <dbReference type="ARBA" id="ARBA00022827"/>
    </source>
</evidence>
<dbReference type="Gene3D" id="3.50.50.60">
    <property type="entry name" value="FAD/NAD(P)-binding domain"/>
    <property type="match status" value="2"/>
</dbReference>
<evidence type="ECO:0000313" key="8">
    <source>
        <dbReference type="Proteomes" id="UP000823847"/>
    </source>
</evidence>
<keyword evidence="1" id="KW-0285">Flavoprotein</keyword>
<comment type="caution">
    <text evidence="7">The sequence shown here is derived from an EMBL/GenBank/DDBJ whole genome shotgun (WGS) entry which is preliminary data.</text>
</comment>